<feature type="transmembrane region" description="Helical" evidence="9">
    <location>
        <begin position="55"/>
        <end position="75"/>
    </location>
</feature>
<name>A0A1M6VS32_9FIRM</name>
<proteinExistence type="inferred from homology"/>
<evidence type="ECO:0000256" key="9">
    <source>
        <dbReference type="SAM" id="Phobius"/>
    </source>
</evidence>
<feature type="transmembrane region" description="Helical" evidence="9">
    <location>
        <begin position="7"/>
        <end position="25"/>
    </location>
</feature>
<keyword evidence="5 9" id="KW-0812">Transmembrane</keyword>
<evidence type="ECO:0000256" key="6">
    <source>
        <dbReference type="ARBA" id="ARBA00022989"/>
    </source>
</evidence>
<keyword evidence="4 8" id="KW-1003">Cell membrane</keyword>
<keyword evidence="7 8" id="KW-0472">Membrane</keyword>
<evidence type="ECO:0000313" key="10">
    <source>
        <dbReference type="EMBL" id="SHK84268.1"/>
    </source>
</evidence>
<organism evidence="10 11">
    <name type="scientific">Anaerotignum lactatifermentans DSM 14214</name>
    <dbReference type="NCBI Taxonomy" id="1121323"/>
    <lineage>
        <taxon>Bacteria</taxon>
        <taxon>Bacillati</taxon>
        <taxon>Bacillota</taxon>
        <taxon>Clostridia</taxon>
        <taxon>Lachnospirales</taxon>
        <taxon>Anaerotignaceae</taxon>
        <taxon>Anaerotignum</taxon>
    </lineage>
</organism>
<keyword evidence="3 8" id="KW-0813">Transport</keyword>
<dbReference type="Gene3D" id="1.10.1760.20">
    <property type="match status" value="1"/>
</dbReference>
<dbReference type="OrthoDB" id="9803495at2"/>
<dbReference type="Pfam" id="PF02632">
    <property type="entry name" value="BioY"/>
    <property type="match status" value="1"/>
</dbReference>
<dbReference type="GO" id="GO:0015225">
    <property type="term" value="F:biotin transmembrane transporter activity"/>
    <property type="evidence" value="ECO:0007669"/>
    <property type="project" value="UniProtKB-UniRule"/>
</dbReference>
<dbReference type="RefSeq" id="WP_072852191.1">
    <property type="nucleotide sequence ID" value="NZ_FRAH01000049.1"/>
</dbReference>
<reference evidence="10 11" key="1">
    <citation type="submission" date="2016-11" db="EMBL/GenBank/DDBJ databases">
        <authorList>
            <person name="Jaros S."/>
            <person name="Januszkiewicz K."/>
            <person name="Wedrychowicz H."/>
        </authorList>
    </citation>
    <scope>NUCLEOTIDE SEQUENCE [LARGE SCALE GENOMIC DNA]</scope>
    <source>
        <strain evidence="10 11">DSM 14214</strain>
    </source>
</reference>
<evidence type="ECO:0000256" key="3">
    <source>
        <dbReference type="ARBA" id="ARBA00022448"/>
    </source>
</evidence>
<dbReference type="InterPro" id="IPR003784">
    <property type="entry name" value="BioY"/>
</dbReference>
<feature type="transmembrane region" description="Helical" evidence="9">
    <location>
        <begin position="115"/>
        <end position="134"/>
    </location>
</feature>
<evidence type="ECO:0000256" key="1">
    <source>
        <dbReference type="ARBA" id="ARBA00004651"/>
    </source>
</evidence>
<keyword evidence="6 9" id="KW-1133">Transmembrane helix</keyword>
<evidence type="ECO:0000256" key="8">
    <source>
        <dbReference type="PIRNR" id="PIRNR016661"/>
    </source>
</evidence>
<dbReference type="GO" id="GO:0005886">
    <property type="term" value="C:plasma membrane"/>
    <property type="evidence" value="ECO:0007669"/>
    <property type="project" value="UniProtKB-SubCell"/>
</dbReference>
<comment type="similarity">
    <text evidence="2 8">Belongs to the BioY family.</text>
</comment>
<gene>
    <name evidence="10" type="ORF">SAMN02745138_02437</name>
</gene>
<protein>
    <recommendedName>
        <fullName evidence="8">Biotin transporter</fullName>
    </recommendedName>
</protein>
<feature type="transmembrane region" description="Helical" evidence="9">
    <location>
        <begin position="81"/>
        <end position="103"/>
    </location>
</feature>
<evidence type="ECO:0000256" key="4">
    <source>
        <dbReference type="ARBA" id="ARBA00022475"/>
    </source>
</evidence>
<feature type="transmembrane region" description="Helical" evidence="9">
    <location>
        <begin position="146"/>
        <end position="165"/>
    </location>
</feature>
<dbReference type="EMBL" id="FRAH01000049">
    <property type="protein sequence ID" value="SHK84268.1"/>
    <property type="molecule type" value="Genomic_DNA"/>
</dbReference>
<dbReference type="PANTHER" id="PTHR34295:SF4">
    <property type="entry name" value="BIOTIN TRANSPORTER BIOY-RELATED"/>
    <property type="match status" value="1"/>
</dbReference>
<feature type="transmembrane region" description="Helical" evidence="9">
    <location>
        <begin position="31"/>
        <end position="48"/>
    </location>
</feature>
<dbReference type="PANTHER" id="PTHR34295">
    <property type="entry name" value="BIOTIN TRANSPORTER BIOY"/>
    <property type="match status" value="1"/>
</dbReference>
<evidence type="ECO:0000256" key="2">
    <source>
        <dbReference type="ARBA" id="ARBA00010692"/>
    </source>
</evidence>
<sequence>MTKTRTLTMTALMAAVICIFAPISIPIPISPVALTLGTFAMYLTAYVLPPRQALAAIGLYLLLGAAGLPVFSGYTAGLSRFAAPGGGYLIGFLFLTGISSLFVSRFPRNIPAQMGGLFLATIINYMLGTAWMAYLTNTTFLQSLPMGALVFLPLDIVKIIIACLLGNRIRAYLHM</sequence>
<dbReference type="AlphaFoldDB" id="A0A1M6VS32"/>
<dbReference type="PIRSF" id="PIRSF016661">
    <property type="entry name" value="BioY"/>
    <property type="match status" value="1"/>
</dbReference>
<evidence type="ECO:0000256" key="7">
    <source>
        <dbReference type="ARBA" id="ARBA00023136"/>
    </source>
</evidence>
<evidence type="ECO:0000256" key="5">
    <source>
        <dbReference type="ARBA" id="ARBA00022692"/>
    </source>
</evidence>
<accession>A0A1M6VS32</accession>
<evidence type="ECO:0000313" key="11">
    <source>
        <dbReference type="Proteomes" id="UP000183975"/>
    </source>
</evidence>
<dbReference type="Proteomes" id="UP000183975">
    <property type="component" value="Unassembled WGS sequence"/>
</dbReference>
<comment type="subcellular location">
    <subcellularLocation>
        <location evidence="1 8">Cell membrane</location>
        <topology evidence="1 8">Multi-pass membrane protein</topology>
    </subcellularLocation>
</comment>
<keyword evidence="11" id="KW-1185">Reference proteome</keyword>